<sequence>MTELFCRAVLAMLKKFSSNFSCKKPDCGNCGGLKRPGLWARLCFRCSRSLWQLFGLSTLLLFGYVMWQPCAYLLAVLFLQVLGLMVWLQSSRI</sequence>
<accession>A0A9D1HIV2</accession>
<reference evidence="2" key="1">
    <citation type="submission" date="2020-10" db="EMBL/GenBank/DDBJ databases">
        <authorList>
            <person name="Gilroy R."/>
        </authorList>
    </citation>
    <scope>NUCLEOTIDE SEQUENCE</scope>
    <source>
        <strain evidence="2">2830</strain>
    </source>
</reference>
<feature type="transmembrane region" description="Helical" evidence="1">
    <location>
        <begin position="71"/>
        <end position="88"/>
    </location>
</feature>
<comment type="caution">
    <text evidence="2">The sequence shown here is derived from an EMBL/GenBank/DDBJ whole genome shotgun (WGS) entry which is preliminary data.</text>
</comment>
<dbReference type="EMBL" id="DVMH01000015">
    <property type="protein sequence ID" value="HIU10089.1"/>
    <property type="molecule type" value="Genomic_DNA"/>
</dbReference>
<evidence type="ECO:0000313" key="3">
    <source>
        <dbReference type="Proteomes" id="UP000824124"/>
    </source>
</evidence>
<evidence type="ECO:0000256" key="1">
    <source>
        <dbReference type="SAM" id="Phobius"/>
    </source>
</evidence>
<gene>
    <name evidence="2" type="ORF">IAB00_02395</name>
</gene>
<keyword evidence="1" id="KW-0472">Membrane</keyword>
<dbReference type="AlphaFoldDB" id="A0A9D1HIV2"/>
<evidence type="ECO:0000313" key="2">
    <source>
        <dbReference type="EMBL" id="HIU10089.1"/>
    </source>
</evidence>
<keyword evidence="1" id="KW-1133">Transmembrane helix</keyword>
<keyword evidence="1" id="KW-0812">Transmembrane</keyword>
<name>A0A9D1HIV2_9FIRM</name>
<organism evidence="2 3">
    <name type="scientific">Candidatus Avidehalobacter gallistercoris</name>
    <dbReference type="NCBI Taxonomy" id="2840694"/>
    <lineage>
        <taxon>Bacteria</taxon>
        <taxon>Bacillati</taxon>
        <taxon>Bacillota</taxon>
        <taxon>Clostridia</taxon>
        <taxon>Eubacteriales</taxon>
        <taxon>Peptococcaceae</taxon>
        <taxon>Peptococcaceae incertae sedis</taxon>
        <taxon>Candidatus Avidehalobacter</taxon>
    </lineage>
</organism>
<reference evidence="2" key="2">
    <citation type="journal article" date="2021" name="PeerJ">
        <title>Extensive microbial diversity within the chicken gut microbiome revealed by metagenomics and culture.</title>
        <authorList>
            <person name="Gilroy R."/>
            <person name="Ravi A."/>
            <person name="Getino M."/>
            <person name="Pursley I."/>
            <person name="Horton D.L."/>
            <person name="Alikhan N.F."/>
            <person name="Baker D."/>
            <person name="Gharbi K."/>
            <person name="Hall N."/>
            <person name="Watson M."/>
            <person name="Adriaenssens E.M."/>
            <person name="Foster-Nyarko E."/>
            <person name="Jarju S."/>
            <person name="Secka A."/>
            <person name="Antonio M."/>
            <person name="Oren A."/>
            <person name="Chaudhuri R.R."/>
            <person name="La Ragione R."/>
            <person name="Hildebrand F."/>
            <person name="Pallen M.J."/>
        </authorList>
    </citation>
    <scope>NUCLEOTIDE SEQUENCE</scope>
    <source>
        <strain evidence="2">2830</strain>
    </source>
</reference>
<protein>
    <submittedName>
        <fullName evidence="2">Uncharacterized protein</fullName>
    </submittedName>
</protein>
<feature type="transmembrane region" description="Helical" evidence="1">
    <location>
        <begin position="49"/>
        <end position="65"/>
    </location>
</feature>
<proteinExistence type="predicted"/>
<dbReference type="Proteomes" id="UP000824124">
    <property type="component" value="Unassembled WGS sequence"/>
</dbReference>